<feature type="domain" description="Phage shock protein PspC N-terminal" evidence="7">
    <location>
        <begin position="7"/>
        <end position="61"/>
    </location>
</feature>
<comment type="caution">
    <text evidence="8">The sequence shown here is derived from an EMBL/GenBank/DDBJ whole genome shotgun (WGS) entry which is preliminary data.</text>
</comment>
<keyword evidence="9" id="KW-1185">Reference proteome</keyword>
<sequence>MARRGEFYKVEDGKIIGGVCAGVAEYYGMNPLTVRLLYCGAHFFGLPMVVVYALQWLVYPSKQEHERRAKDMW</sequence>
<dbReference type="PANTHER" id="PTHR33885:SF3">
    <property type="entry name" value="PHAGE SHOCK PROTEIN C"/>
    <property type="match status" value="1"/>
</dbReference>
<evidence type="ECO:0000256" key="4">
    <source>
        <dbReference type="ARBA" id="ARBA00022989"/>
    </source>
</evidence>
<reference evidence="8 9" key="1">
    <citation type="submission" date="2023-07" db="EMBL/GenBank/DDBJ databases">
        <title>Sequencing the genomes of 1000 actinobacteria strains.</title>
        <authorList>
            <person name="Klenk H.-P."/>
        </authorList>
    </citation>
    <scope>NUCLEOTIDE SEQUENCE [LARGE SCALE GENOMIC DNA]</scope>
    <source>
        <strain evidence="8 9">DSM 44508</strain>
    </source>
</reference>
<keyword evidence="3 6" id="KW-0812">Transmembrane</keyword>
<protein>
    <submittedName>
        <fullName evidence="8">Phage shock protein C</fullName>
    </submittedName>
</protein>
<comment type="subcellular location">
    <subcellularLocation>
        <location evidence="1">Cell membrane</location>
        <topology evidence="1">Single-pass membrane protein</topology>
    </subcellularLocation>
</comment>
<evidence type="ECO:0000313" key="9">
    <source>
        <dbReference type="Proteomes" id="UP001183619"/>
    </source>
</evidence>
<evidence type="ECO:0000256" key="3">
    <source>
        <dbReference type="ARBA" id="ARBA00022692"/>
    </source>
</evidence>
<evidence type="ECO:0000256" key="1">
    <source>
        <dbReference type="ARBA" id="ARBA00004162"/>
    </source>
</evidence>
<evidence type="ECO:0000313" key="8">
    <source>
        <dbReference type="EMBL" id="MDR7354084.1"/>
    </source>
</evidence>
<dbReference type="PANTHER" id="PTHR33885">
    <property type="entry name" value="PHAGE SHOCK PROTEIN C"/>
    <property type="match status" value="1"/>
</dbReference>
<dbReference type="InterPro" id="IPR007168">
    <property type="entry name" value="Phageshock_PspC_N"/>
</dbReference>
<organism evidence="8 9">
    <name type="scientific">Corynebacterium felinum</name>
    <dbReference type="NCBI Taxonomy" id="131318"/>
    <lineage>
        <taxon>Bacteria</taxon>
        <taxon>Bacillati</taxon>
        <taxon>Actinomycetota</taxon>
        <taxon>Actinomycetes</taxon>
        <taxon>Mycobacteriales</taxon>
        <taxon>Corynebacteriaceae</taxon>
        <taxon>Corynebacterium</taxon>
    </lineage>
</organism>
<evidence type="ECO:0000256" key="2">
    <source>
        <dbReference type="ARBA" id="ARBA00022475"/>
    </source>
</evidence>
<name>A0ABU2B644_9CORY</name>
<accession>A0ABU2B644</accession>
<dbReference type="InterPro" id="IPR052027">
    <property type="entry name" value="PspC"/>
</dbReference>
<evidence type="ECO:0000256" key="5">
    <source>
        <dbReference type="ARBA" id="ARBA00023136"/>
    </source>
</evidence>
<dbReference type="EMBL" id="JAVDYF010000001">
    <property type="protein sequence ID" value="MDR7354084.1"/>
    <property type="molecule type" value="Genomic_DNA"/>
</dbReference>
<dbReference type="Proteomes" id="UP001183619">
    <property type="component" value="Unassembled WGS sequence"/>
</dbReference>
<gene>
    <name evidence="8" type="ORF">J2S37_000622</name>
</gene>
<feature type="transmembrane region" description="Helical" evidence="6">
    <location>
        <begin position="35"/>
        <end position="59"/>
    </location>
</feature>
<dbReference type="Pfam" id="PF04024">
    <property type="entry name" value="PspC"/>
    <property type="match status" value="1"/>
</dbReference>
<dbReference type="RefSeq" id="WP_277104467.1">
    <property type="nucleotide sequence ID" value="NZ_BAAAJS010000077.1"/>
</dbReference>
<evidence type="ECO:0000259" key="7">
    <source>
        <dbReference type="Pfam" id="PF04024"/>
    </source>
</evidence>
<keyword evidence="2" id="KW-1003">Cell membrane</keyword>
<keyword evidence="4 6" id="KW-1133">Transmembrane helix</keyword>
<keyword evidence="5 6" id="KW-0472">Membrane</keyword>
<evidence type="ECO:0000256" key="6">
    <source>
        <dbReference type="SAM" id="Phobius"/>
    </source>
</evidence>
<proteinExistence type="predicted"/>